<gene>
    <name evidence="1" type="ORF">SAMN05421736_101935</name>
</gene>
<evidence type="ECO:0000313" key="1">
    <source>
        <dbReference type="EMBL" id="SDY31499.1"/>
    </source>
</evidence>
<dbReference type="STRING" id="1503961.SAMN05421736_101935"/>
<reference evidence="2" key="1">
    <citation type="submission" date="2016-10" db="EMBL/GenBank/DDBJ databases">
        <authorList>
            <person name="Varghese N."/>
            <person name="Submissions S."/>
        </authorList>
    </citation>
    <scope>NUCLEOTIDE SEQUENCE [LARGE SCALE GENOMIC DNA]</scope>
    <source>
        <strain evidence="2">SP</strain>
    </source>
</reference>
<sequence length="144" mass="16360">MLLMEGFAQKTRPLFESAAKFIRKSAYADSFINDIFYHLLQLFRFPFSRGKRSSRSWCEYQKNIGVCSLPNGRFCSAQCMEGVGVAARCPDGYHPSHSWGYQITGCWCDTYRGRSIVCCDCTPITNSPYVPTAEDCGCMHYLDD</sequence>
<organism evidence="1 2">
    <name type="scientific">Evansella caseinilytica</name>
    <dbReference type="NCBI Taxonomy" id="1503961"/>
    <lineage>
        <taxon>Bacteria</taxon>
        <taxon>Bacillati</taxon>
        <taxon>Bacillota</taxon>
        <taxon>Bacilli</taxon>
        <taxon>Bacillales</taxon>
        <taxon>Bacillaceae</taxon>
        <taxon>Evansella</taxon>
    </lineage>
</organism>
<protein>
    <submittedName>
        <fullName evidence="1">Uncharacterized protein</fullName>
    </submittedName>
</protein>
<accession>A0A1H3IW51</accession>
<keyword evidence="2" id="KW-1185">Reference proteome</keyword>
<evidence type="ECO:0000313" key="2">
    <source>
        <dbReference type="Proteomes" id="UP000198935"/>
    </source>
</evidence>
<proteinExistence type="predicted"/>
<dbReference type="EMBL" id="FNPI01000001">
    <property type="protein sequence ID" value="SDY31499.1"/>
    <property type="molecule type" value="Genomic_DNA"/>
</dbReference>
<name>A0A1H3IW51_9BACI</name>
<dbReference type="AlphaFoldDB" id="A0A1H3IW51"/>
<dbReference type="Proteomes" id="UP000198935">
    <property type="component" value="Unassembled WGS sequence"/>
</dbReference>